<proteinExistence type="inferred from homology"/>
<sequence length="262" mass="30428">MFEDVKKHDNAYADDEYLIIQKFQNNLAGSINWVRYLQNILPQHVLLQKYPDGVATVEARISEVTLIKKFDRLAQNLSGQVLSDYMDWKLILSEVTYLDDRFLDVGFELDRVLQGSVERPAHWKECKNVLINVFPALIERVYIQRYMNVNATKVQIEEMFLNVKKEFHSMLDHNGWMDEQTKIAAFEKFTVIPGHPFAEAMDSLNILMNQKSMLQLLDPVEVEFSSLGINGFYYPIKNVIVLTGGILQGVFFNSTTRPMYKF</sequence>
<dbReference type="PROSITE" id="PS51885">
    <property type="entry name" value="NEPRILYSIN"/>
    <property type="match status" value="1"/>
</dbReference>
<dbReference type="Proteomes" id="UP000887561">
    <property type="component" value="Unplaced"/>
</dbReference>
<accession>A0A915LGM4</accession>
<evidence type="ECO:0000313" key="3">
    <source>
        <dbReference type="Proteomes" id="UP000887561"/>
    </source>
</evidence>
<organism evidence="3 4">
    <name type="scientific">Meloidogyne javanica</name>
    <name type="common">Root-knot nematode worm</name>
    <dbReference type="NCBI Taxonomy" id="6303"/>
    <lineage>
        <taxon>Eukaryota</taxon>
        <taxon>Metazoa</taxon>
        <taxon>Ecdysozoa</taxon>
        <taxon>Nematoda</taxon>
        <taxon>Chromadorea</taxon>
        <taxon>Rhabditida</taxon>
        <taxon>Tylenchina</taxon>
        <taxon>Tylenchomorpha</taxon>
        <taxon>Tylenchoidea</taxon>
        <taxon>Meloidogynidae</taxon>
        <taxon>Meloidogyninae</taxon>
        <taxon>Meloidogyne</taxon>
        <taxon>Meloidogyne incognita group</taxon>
    </lineage>
</organism>
<reference evidence="4" key="1">
    <citation type="submission" date="2022-11" db="UniProtKB">
        <authorList>
            <consortium name="WormBaseParasite"/>
        </authorList>
    </citation>
    <scope>IDENTIFICATION</scope>
</reference>
<dbReference type="InterPro" id="IPR008753">
    <property type="entry name" value="Peptidase_M13_N"/>
</dbReference>
<keyword evidence="3" id="KW-1185">Reference proteome</keyword>
<dbReference type="AlphaFoldDB" id="A0A915LGM4"/>
<dbReference type="Gene3D" id="1.10.1380.10">
    <property type="entry name" value="Neutral endopeptidase , domain2"/>
    <property type="match status" value="1"/>
</dbReference>
<dbReference type="PANTHER" id="PTHR11733:SF167">
    <property type="entry name" value="FI17812P1-RELATED"/>
    <property type="match status" value="1"/>
</dbReference>
<dbReference type="GO" id="GO:0016485">
    <property type="term" value="P:protein processing"/>
    <property type="evidence" value="ECO:0007669"/>
    <property type="project" value="TreeGrafter"/>
</dbReference>
<dbReference type="InterPro" id="IPR000718">
    <property type="entry name" value="Peptidase_M13"/>
</dbReference>
<dbReference type="SUPFAM" id="SSF55486">
    <property type="entry name" value="Metalloproteases ('zincins'), catalytic domain"/>
    <property type="match status" value="1"/>
</dbReference>
<dbReference type="PANTHER" id="PTHR11733">
    <property type="entry name" value="ZINC METALLOPROTEASE FAMILY M13 NEPRILYSIN-RELATED"/>
    <property type="match status" value="1"/>
</dbReference>
<comment type="similarity">
    <text evidence="1">Belongs to the peptidase M13 family.</text>
</comment>
<name>A0A915LGM4_MELJA</name>
<dbReference type="GO" id="GO:0004222">
    <property type="term" value="F:metalloendopeptidase activity"/>
    <property type="evidence" value="ECO:0007669"/>
    <property type="project" value="InterPro"/>
</dbReference>
<dbReference type="GO" id="GO:0005886">
    <property type="term" value="C:plasma membrane"/>
    <property type="evidence" value="ECO:0007669"/>
    <property type="project" value="TreeGrafter"/>
</dbReference>
<evidence type="ECO:0000313" key="4">
    <source>
        <dbReference type="WBParaSite" id="scaffold11878_cov196.g15941"/>
    </source>
</evidence>
<dbReference type="InterPro" id="IPR042089">
    <property type="entry name" value="Peptidase_M13_dom_2"/>
</dbReference>
<evidence type="ECO:0000259" key="2">
    <source>
        <dbReference type="Pfam" id="PF05649"/>
    </source>
</evidence>
<evidence type="ECO:0000256" key="1">
    <source>
        <dbReference type="ARBA" id="ARBA00007357"/>
    </source>
</evidence>
<feature type="domain" description="Peptidase M13 N-terminal" evidence="2">
    <location>
        <begin position="20"/>
        <end position="190"/>
    </location>
</feature>
<protein>
    <submittedName>
        <fullName evidence="4">Peptidase M13 N-terminal domain-containing protein</fullName>
    </submittedName>
</protein>
<dbReference type="WBParaSite" id="scaffold11878_cov196.g15941">
    <property type="protein sequence ID" value="scaffold11878_cov196.g15941"/>
    <property type="gene ID" value="scaffold11878_cov196.g15941"/>
</dbReference>
<dbReference type="Pfam" id="PF05649">
    <property type="entry name" value="Peptidase_M13_N"/>
    <property type="match status" value="1"/>
</dbReference>